<evidence type="ECO:0000256" key="6">
    <source>
        <dbReference type="ARBA" id="ARBA00023163"/>
    </source>
</evidence>
<evidence type="ECO:0000256" key="7">
    <source>
        <dbReference type="ARBA" id="ARBA00023242"/>
    </source>
</evidence>
<evidence type="ECO:0000256" key="5">
    <source>
        <dbReference type="ARBA" id="ARBA00023125"/>
    </source>
</evidence>
<dbReference type="PANTHER" id="PTHR34396">
    <property type="entry name" value="OS03G0264950 PROTEIN-RELATED"/>
    <property type="match status" value="1"/>
</dbReference>
<dbReference type="GO" id="GO:0008270">
    <property type="term" value="F:zinc ion binding"/>
    <property type="evidence" value="ECO:0007669"/>
    <property type="project" value="UniProtKB-KW"/>
</dbReference>
<evidence type="ECO:0000313" key="11">
    <source>
        <dbReference type="EMBL" id="CAL5092785.1"/>
    </source>
</evidence>
<evidence type="ECO:0000256" key="8">
    <source>
        <dbReference type="PROSITE-ProRule" id="PRU00027"/>
    </source>
</evidence>
<dbReference type="Pfam" id="PF02365">
    <property type="entry name" value="NAM"/>
    <property type="match status" value="1"/>
</dbReference>
<dbReference type="GO" id="GO:0003677">
    <property type="term" value="F:DNA binding"/>
    <property type="evidence" value="ECO:0007669"/>
    <property type="project" value="UniProtKB-KW"/>
</dbReference>
<keyword evidence="7" id="KW-0539">Nucleus</keyword>
<organism evidence="11 12">
    <name type="scientific">Urochloa decumbens</name>
    <dbReference type="NCBI Taxonomy" id="240449"/>
    <lineage>
        <taxon>Eukaryota</taxon>
        <taxon>Viridiplantae</taxon>
        <taxon>Streptophyta</taxon>
        <taxon>Embryophyta</taxon>
        <taxon>Tracheophyta</taxon>
        <taxon>Spermatophyta</taxon>
        <taxon>Magnoliopsida</taxon>
        <taxon>Liliopsida</taxon>
        <taxon>Poales</taxon>
        <taxon>Poaceae</taxon>
        <taxon>PACMAD clade</taxon>
        <taxon>Panicoideae</taxon>
        <taxon>Panicodae</taxon>
        <taxon>Paniceae</taxon>
        <taxon>Melinidinae</taxon>
        <taxon>Urochloa</taxon>
    </lineage>
</organism>
<dbReference type="SMART" id="SM00614">
    <property type="entry name" value="ZnF_BED"/>
    <property type="match status" value="1"/>
</dbReference>
<reference evidence="11 12" key="2">
    <citation type="submission" date="2024-10" db="EMBL/GenBank/DDBJ databases">
        <authorList>
            <person name="Ryan C."/>
        </authorList>
    </citation>
    <scope>NUCLEOTIDE SEQUENCE [LARGE SCALE GENOMIC DNA]</scope>
</reference>
<feature type="compositionally biased region" description="Basic and acidic residues" evidence="9">
    <location>
        <begin position="311"/>
        <end position="320"/>
    </location>
</feature>
<keyword evidence="12" id="KW-1185">Reference proteome</keyword>
<gene>
    <name evidence="11" type="ORF">URODEC1_LOCUS115074</name>
</gene>
<evidence type="ECO:0000313" key="12">
    <source>
        <dbReference type="Proteomes" id="UP001497457"/>
    </source>
</evidence>
<evidence type="ECO:0000256" key="3">
    <source>
        <dbReference type="ARBA" id="ARBA00022833"/>
    </source>
</evidence>
<keyword evidence="1" id="KW-0479">Metal-binding</keyword>
<dbReference type="Proteomes" id="UP001497457">
    <property type="component" value="Chromosome 9rd"/>
</dbReference>
<evidence type="ECO:0000256" key="4">
    <source>
        <dbReference type="ARBA" id="ARBA00023015"/>
    </source>
</evidence>
<accession>A0ABC9GFZ0</accession>
<sequence length="390" mass="43912">METQAAYSVGGIDHFSPLLTPEFCEPYNVDGFSTADDPYTVGGFDNPSAYTSVELPHSENAPPEFVPAVVVSAPAGDAGPSAATGMEMEIPSLETNASLTQPDPSSADDIDFSTATDKEIIDNFRSWLELRKKSKGQNHDLPEADAAMAMLDPCEMFPGHGMQLCRLGCHYHANGMWVSDQKTRHGYWKEEDNNELEAISNQAWRVSGRGPRYIGLKRKLEFHMSDGTKTNWVMREYITLRQSDGHGNFVFRVVWSIGSGTYGLDFNSIPTTNINGERDDELNRNNISQNDRLHRDDTAQNNNQPPSGKRPRTDDHHKIRESDVWQHFTRIYVKVPKEVGSKKKKDSKKLEYAVCNYCDKVFRADSKQGTSHHKRHAEACRCKHSQRNSN</sequence>
<reference evidence="12" key="1">
    <citation type="submission" date="2024-06" db="EMBL/GenBank/DDBJ databases">
        <authorList>
            <person name="Ryan C."/>
        </authorList>
    </citation>
    <scope>NUCLEOTIDE SEQUENCE [LARGE SCALE GENOMIC DNA]</scope>
</reference>
<dbReference type="AlphaFoldDB" id="A0ABC9GFZ0"/>
<protein>
    <recommendedName>
        <fullName evidence="10">BED-type domain-containing protein</fullName>
    </recommendedName>
</protein>
<proteinExistence type="predicted"/>
<dbReference type="InterPro" id="IPR003441">
    <property type="entry name" value="NAC-dom"/>
</dbReference>
<dbReference type="EMBL" id="OZ075119">
    <property type="protein sequence ID" value="CAL5092785.1"/>
    <property type="molecule type" value="Genomic_DNA"/>
</dbReference>
<keyword evidence="4" id="KW-0805">Transcription regulation</keyword>
<dbReference type="InterPro" id="IPR003656">
    <property type="entry name" value="Znf_BED"/>
</dbReference>
<dbReference type="PROSITE" id="PS50808">
    <property type="entry name" value="ZF_BED"/>
    <property type="match status" value="1"/>
</dbReference>
<dbReference type="Gene3D" id="2.170.150.80">
    <property type="entry name" value="NAC domain"/>
    <property type="match status" value="1"/>
</dbReference>
<dbReference type="PANTHER" id="PTHR34396:SF25">
    <property type="entry name" value="BOUNDARY ELEMENT ASSOCIATED FACTOR"/>
    <property type="match status" value="1"/>
</dbReference>
<evidence type="ECO:0000256" key="1">
    <source>
        <dbReference type="ARBA" id="ARBA00022723"/>
    </source>
</evidence>
<dbReference type="InterPro" id="IPR053031">
    <property type="entry name" value="Cuticle_assoc_protein"/>
</dbReference>
<feature type="region of interest" description="Disordered" evidence="9">
    <location>
        <begin position="289"/>
        <end position="320"/>
    </location>
</feature>
<keyword evidence="5" id="KW-0238">DNA-binding</keyword>
<dbReference type="InterPro" id="IPR036093">
    <property type="entry name" value="NAC_dom_sf"/>
</dbReference>
<evidence type="ECO:0000256" key="2">
    <source>
        <dbReference type="ARBA" id="ARBA00022771"/>
    </source>
</evidence>
<keyword evidence="3" id="KW-0862">Zinc</keyword>
<evidence type="ECO:0000259" key="10">
    <source>
        <dbReference type="PROSITE" id="PS50808"/>
    </source>
</evidence>
<name>A0ABC9GFZ0_9POAL</name>
<evidence type="ECO:0000256" key="9">
    <source>
        <dbReference type="SAM" id="MobiDB-lite"/>
    </source>
</evidence>
<keyword evidence="2 8" id="KW-0863">Zinc-finger</keyword>
<keyword evidence="6" id="KW-0804">Transcription</keyword>
<feature type="domain" description="BED-type" evidence="10">
    <location>
        <begin position="319"/>
        <end position="390"/>
    </location>
</feature>
<dbReference type="SUPFAM" id="SSF101941">
    <property type="entry name" value="NAC domain"/>
    <property type="match status" value="1"/>
</dbReference>